<evidence type="ECO:0000313" key="2">
    <source>
        <dbReference type="EMBL" id="EUC52508.1"/>
    </source>
</evidence>
<dbReference type="Gene3D" id="3.40.50.720">
    <property type="entry name" value="NAD(P)-binding Rossmann-like Domain"/>
    <property type="match status" value="1"/>
</dbReference>
<proteinExistence type="predicted"/>
<sequence>MTYEIGQANNALIYPGLGLGSIAVNSKLVTDEMISAYRPLVEAFAPC</sequence>
<feature type="domain" description="Malic enzyme NAD-binding" evidence="1">
    <location>
        <begin position="2"/>
        <end position="36"/>
    </location>
</feature>
<gene>
    <name evidence="2" type="ORF">HMPREF0581_1185</name>
</gene>
<dbReference type="InterPro" id="IPR036291">
    <property type="entry name" value="NAD(P)-bd_dom_sf"/>
</dbReference>
<dbReference type="PATRIC" id="fig|1401079.3.peg.881"/>
<dbReference type="InterPro" id="IPR012302">
    <property type="entry name" value="Malic_NAD-bd"/>
</dbReference>
<reference evidence="2 3" key="1">
    <citation type="submission" date="2014-01" db="EMBL/GenBank/DDBJ databases">
        <authorList>
            <person name="Durkin A.S."/>
            <person name="McCorrison J."/>
            <person name="Torralba M."/>
            <person name="Gillis M."/>
            <person name="Haft D.H."/>
            <person name="Methe B."/>
            <person name="Sutton G."/>
            <person name="Nelson K.E."/>
        </authorList>
    </citation>
    <scope>NUCLEOTIDE SEQUENCE [LARGE SCALE GENOMIC DNA]</scope>
    <source>
        <strain evidence="2 3">ATCC 33093</strain>
    </source>
</reference>
<dbReference type="Pfam" id="PF03949">
    <property type="entry name" value="Malic_M"/>
    <property type="match status" value="1"/>
</dbReference>
<dbReference type="EMBL" id="JALU01000016">
    <property type="protein sequence ID" value="EUC52508.1"/>
    <property type="molecule type" value="Genomic_DNA"/>
</dbReference>
<dbReference type="Proteomes" id="UP000022645">
    <property type="component" value="Unassembled WGS sequence"/>
</dbReference>
<dbReference type="GO" id="GO:0051287">
    <property type="term" value="F:NAD binding"/>
    <property type="evidence" value="ECO:0007669"/>
    <property type="project" value="InterPro"/>
</dbReference>
<evidence type="ECO:0000259" key="1">
    <source>
        <dbReference type="Pfam" id="PF03949"/>
    </source>
</evidence>
<name>X8IQW5_9FIRM</name>
<comment type="caution">
    <text evidence="2">The sequence shown here is derived from an EMBL/GenBank/DDBJ whole genome shotgun (WGS) entry which is preliminary data.</text>
</comment>
<accession>X8IQW5</accession>
<organism evidence="2 3">
    <name type="scientific">Mogibacterium timidum ATCC 33093</name>
    <dbReference type="NCBI Taxonomy" id="1401079"/>
    <lineage>
        <taxon>Bacteria</taxon>
        <taxon>Bacillati</taxon>
        <taxon>Bacillota</taxon>
        <taxon>Clostridia</taxon>
        <taxon>Peptostreptococcales</taxon>
        <taxon>Anaerovoracaceae</taxon>
        <taxon>Mogibacterium</taxon>
    </lineage>
</organism>
<dbReference type="SUPFAM" id="SSF51735">
    <property type="entry name" value="NAD(P)-binding Rossmann-fold domains"/>
    <property type="match status" value="1"/>
</dbReference>
<dbReference type="AlphaFoldDB" id="X8IQW5"/>
<evidence type="ECO:0000313" key="3">
    <source>
        <dbReference type="Proteomes" id="UP000022645"/>
    </source>
</evidence>
<protein>
    <submittedName>
        <fullName evidence="2">Malic enzyme, NAD-binding domain protein</fullName>
    </submittedName>
</protein>